<organism evidence="2 3">
    <name type="scientific">Corynebacterium mastitidis</name>
    <dbReference type="NCBI Taxonomy" id="161890"/>
    <lineage>
        <taxon>Bacteria</taxon>
        <taxon>Bacillati</taxon>
        <taxon>Actinomycetota</taxon>
        <taxon>Actinomycetes</taxon>
        <taxon>Mycobacteriales</taxon>
        <taxon>Corynebacteriaceae</taxon>
        <taxon>Corynebacterium</taxon>
    </lineage>
</organism>
<comment type="caution">
    <text evidence="2">The sequence shown here is derived from an EMBL/GenBank/DDBJ whole genome shotgun (WGS) entry which is preliminary data.</text>
</comment>
<dbReference type="STRING" id="1121365.GCA_000375365_01234"/>
<keyword evidence="1" id="KW-0472">Membrane</keyword>
<feature type="transmembrane region" description="Helical" evidence="1">
    <location>
        <begin position="133"/>
        <end position="160"/>
    </location>
</feature>
<keyword evidence="1" id="KW-1133">Transmembrane helix</keyword>
<dbReference type="EMBL" id="PJAF01000042">
    <property type="protein sequence ID" value="PKF67805.1"/>
    <property type="molecule type" value="Genomic_DNA"/>
</dbReference>
<evidence type="ECO:0000313" key="2">
    <source>
        <dbReference type="EMBL" id="PKF67805.1"/>
    </source>
</evidence>
<dbReference type="OrthoDB" id="10015895at2"/>
<feature type="transmembrane region" description="Helical" evidence="1">
    <location>
        <begin position="77"/>
        <end position="94"/>
    </location>
</feature>
<accession>A0A2N0X532</accession>
<gene>
    <name evidence="2" type="ORF">CXB45_10325</name>
</gene>
<protein>
    <submittedName>
        <fullName evidence="2">Uncharacterized protein</fullName>
    </submittedName>
</protein>
<dbReference type="AlphaFoldDB" id="A0A2N0X532"/>
<feature type="transmembrane region" description="Helical" evidence="1">
    <location>
        <begin position="101"/>
        <end position="121"/>
    </location>
</feature>
<feature type="transmembrane region" description="Helical" evidence="1">
    <location>
        <begin position="6"/>
        <end position="30"/>
    </location>
</feature>
<evidence type="ECO:0000313" key="3">
    <source>
        <dbReference type="Proteomes" id="UP000233249"/>
    </source>
</evidence>
<keyword evidence="1" id="KW-0812">Transmembrane</keyword>
<feature type="transmembrane region" description="Helical" evidence="1">
    <location>
        <begin position="51"/>
        <end position="71"/>
    </location>
</feature>
<evidence type="ECO:0000256" key="1">
    <source>
        <dbReference type="SAM" id="Phobius"/>
    </source>
</evidence>
<name>A0A2N0X532_9CORY</name>
<reference evidence="2 3" key="1">
    <citation type="submission" date="2017-12" db="EMBL/GenBank/DDBJ databases">
        <title>Corynebacterium mastitidis 16-1433 Genome.</title>
        <authorList>
            <person name="Gulvik C.A."/>
        </authorList>
    </citation>
    <scope>NUCLEOTIDE SEQUENCE [LARGE SCALE GENOMIC DNA]</scope>
    <source>
        <strain evidence="2 3">16-1433</strain>
    </source>
</reference>
<dbReference type="RefSeq" id="WP_101174344.1">
    <property type="nucleotide sequence ID" value="NZ_JAKRKB010000003.1"/>
</dbReference>
<dbReference type="Proteomes" id="UP000233249">
    <property type="component" value="Unassembled WGS sequence"/>
</dbReference>
<sequence>MQETFVSVVLISLALIAVPAAVCAGIIALIERKTPRRTSPEGTAGTWKLGGIAAALGLILSTAILEGLFRVVRSEGVVAFAVPVALVIVLLLGARRARHEVAGPLALALGGTVGCALYYAVETLVTGVGDGTGLWAVGILYAWVCCGVPLAVAAALHIALRSGRTPRRA</sequence>
<proteinExistence type="predicted"/>